<evidence type="ECO:0000256" key="17">
    <source>
        <dbReference type="SAM" id="MobiDB-lite"/>
    </source>
</evidence>
<evidence type="ECO:0000256" key="3">
    <source>
        <dbReference type="ARBA" id="ARBA00004285"/>
    </source>
</evidence>
<evidence type="ECO:0000256" key="13">
    <source>
        <dbReference type="ARBA" id="ARBA00023157"/>
    </source>
</evidence>
<accession>A0A8C9UZ64</accession>
<dbReference type="GO" id="GO:0045121">
    <property type="term" value="C:membrane raft"/>
    <property type="evidence" value="ECO:0007669"/>
    <property type="project" value="UniProtKB-SubCell"/>
</dbReference>
<organism evidence="21 22">
    <name type="scientific">Scleropages formosus</name>
    <name type="common">Asian bonytongue</name>
    <name type="synonym">Osteoglossum formosum</name>
    <dbReference type="NCBI Taxonomy" id="113540"/>
    <lineage>
        <taxon>Eukaryota</taxon>
        <taxon>Metazoa</taxon>
        <taxon>Chordata</taxon>
        <taxon>Craniata</taxon>
        <taxon>Vertebrata</taxon>
        <taxon>Euteleostomi</taxon>
        <taxon>Actinopterygii</taxon>
        <taxon>Neopterygii</taxon>
        <taxon>Teleostei</taxon>
        <taxon>Osteoglossocephala</taxon>
        <taxon>Osteoglossomorpha</taxon>
        <taxon>Osteoglossiformes</taxon>
        <taxon>Osteoglossidae</taxon>
        <taxon>Scleropages</taxon>
    </lineage>
</organism>
<sequence length="739" mass="81543">MAPSLHHLLLSALFSICAGQGSGSQTVFIINSIQLKILPGTKVESGTNVTLQCTADVSQGEGPPLAFQFSFYRDQNLVYSKNVTALHLSHLLVPARAAHSGQYHCSIKILNREKKANSKTLTVSGLQTPILNLKKQSVTEGEELTARCSAPNEFGNFCFNFYANSTEVHQQCSHNNSVQVQLMLEGGGLQYLHCNVHLLQFRQESNNSKTEIVSVRELNINPRIGVLPTSRLVEGDRLEIQCDVEQVPSSLSQKLQVFLNKGAMILHSGPKYASWKTEKALAEDSGNYTCKSETGSLQKTSSVTVNVAELFSKPVLTMDPPEVFEGQQFTLTCRSANISSERITETDVKYSIYKNNELLSVWINTAKPSDNGHYTCQAVAKTIRKNSSVIALKVKELVSSPLIMARGMVVLNKPFTILCRSKKGSFPINYTLLKRQRPVGVYTVHSSSDEAVFNVSIRSKEEIQEFSCDAQNSGHQSKKLGLALNGTVIEPISRPELETISDLEEGNDLKLKCSVEKGSLPITFTWYRDRVVLWTLHTKHREEVYTAKDITKASTYYCEAVNSANETMQSNPQTVRVMLAKWKKVLIGIFILLAIIAVIAGVFLCKAKRGKKSETELSVKAAKPKHESGSVTVSIRPGSGSYSKVDSDDTRKTVWSENTSDSNSEDQSSEDTTDKPDLEYTEHVQLELMETSGALPRKGTDVVYSEVQNSAEGAVDHTDAGSVEYAQLNHANLEPDFPE</sequence>
<dbReference type="InterPro" id="IPR007110">
    <property type="entry name" value="Ig-like_dom"/>
</dbReference>
<evidence type="ECO:0000259" key="20">
    <source>
        <dbReference type="PROSITE" id="PS50835"/>
    </source>
</evidence>
<dbReference type="PROSITE" id="PS50835">
    <property type="entry name" value="IG_LIKE"/>
    <property type="match status" value="4"/>
</dbReference>
<dbReference type="GO" id="GO:0004888">
    <property type="term" value="F:transmembrane signaling receptor activity"/>
    <property type="evidence" value="ECO:0007669"/>
    <property type="project" value="TreeGrafter"/>
</dbReference>
<keyword evidence="12 18" id="KW-0472">Membrane</keyword>
<keyword evidence="6 18" id="KW-0812">Transmembrane</keyword>
<feature type="domain" description="Ig-like" evidence="20">
    <location>
        <begin position="25"/>
        <end position="122"/>
    </location>
</feature>
<feature type="chain" id="PRO_5034389232" description="Platelet endothelial cell adhesion molecule" evidence="19">
    <location>
        <begin position="24"/>
        <end position="739"/>
    </location>
</feature>
<evidence type="ECO:0000256" key="18">
    <source>
        <dbReference type="SAM" id="Phobius"/>
    </source>
</evidence>
<dbReference type="GO" id="GO:0007166">
    <property type="term" value="P:cell surface receptor signaling pathway"/>
    <property type="evidence" value="ECO:0007669"/>
    <property type="project" value="TreeGrafter"/>
</dbReference>
<evidence type="ECO:0000256" key="16">
    <source>
        <dbReference type="ARBA" id="ARBA00049765"/>
    </source>
</evidence>
<feature type="signal peptide" evidence="19">
    <location>
        <begin position="1"/>
        <end position="23"/>
    </location>
</feature>
<dbReference type="InterPro" id="IPR013783">
    <property type="entry name" value="Ig-like_fold"/>
</dbReference>
<evidence type="ECO:0000256" key="7">
    <source>
        <dbReference type="ARBA" id="ARBA00022729"/>
    </source>
</evidence>
<evidence type="ECO:0000256" key="12">
    <source>
        <dbReference type="ARBA" id="ARBA00023136"/>
    </source>
</evidence>
<dbReference type="InterPro" id="IPR003599">
    <property type="entry name" value="Ig_sub"/>
</dbReference>
<feature type="domain" description="Ig-like" evidence="20">
    <location>
        <begin position="314"/>
        <end position="391"/>
    </location>
</feature>
<keyword evidence="11 18" id="KW-1133">Transmembrane helix</keyword>
<keyword evidence="13" id="KW-1015">Disulfide bond</keyword>
<dbReference type="Proteomes" id="UP000694397">
    <property type="component" value="Chromosome 8"/>
</dbReference>
<dbReference type="SUPFAM" id="SSF48726">
    <property type="entry name" value="Immunoglobulin"/>
    <property type="match status" value="4"/>
</dbReference>
<dbReference type="AlphaFoldDB" id="A0A8C9UZ64"/>
<evidence type="ECO:0000256" key="15">
    <source>
        <dbReference type="ARBA" id="ARBA00023319"/>
    </source>
</evidence>
<dbReference type="GeneTree" id="ENSGT01140000282577"/>
<reference evidence="21" key="3">
    <citation type="submission" date="2025-09" db="UniProtKB">
        <authorList>
            <consortium name="Ensembl"/>
        </authorList>
    </citation>
    <scope>IDENTIFICATION</scope>
</reference>
<protein>
    <recommendedName>
        <fullName evidence="16">Platelet endothelial cell adhesion molecule</fullName>
    </recommendedName>
</protein>
<reference evidence="21 22" key="1">
    <citation type="submission" date="2019-04" db="EMBL/GenBank/DDBJ databases">
        <authorList>
            <consortium name="Wellcome Sanger Institute Data Sharing"/>
        </authorList>
    </citation>
    <scope>NUCLEOTIDE SEQUENCE [LARGE SCALE GENOMIC DNA]</scope>
</reference>
<keyword evidence="5" id="KW-0597">Phosphoprotein</keyword>
<keyword evidence="9" id="KW-0130">Cell adhesion</keyword>
<keyword evidence="10" id="KW-0965">Cell junction</keyword>
<dbReference type="PANTHER" id="PTHR11481">
    <property type="entry name" value="IMMUNOGLOBULIN FC RECEPTOR"/>
    <property type="match status" value="1"/>
</dbReference>
<proteinExistence type="predicted"/>
<dbReference type="GO" id="GO:0098742">
    <property type="term" value="P:cell-cell adhesion via plasma-membrane adhesion molecules"/>
    <property type="evidence" value="ECO:0007669"/>
    <property type="project" value="TreeGrafter"/>
</dbReference>
<evidence type="ECO:0000256" key="11">
    <source>
        <dbReference type="ARBA" id="ARBA00022989"/>
    </source>
</evidence>
<evidence type="ECO:0000256" key="9">
    <source>
        <dbReference type="ARBA" id="ARBA00022889"/>
    </source>
</evidence>
<evidence type="ECO:0000256" key="2">
    <source>
        <dbReference type="ARBA" id="ARBA00004282"/>
    </source>
</evidence>
<feature type="region of interest" description="Disordered" evidence="17">
    <location>
        <begin position="615"/>
        <end position="677"/>
    </location>
</feature>
<dbReference type="GO" id="GO:0006955">
    <property type="term" value="P:immune response"/>
    <property type="evidence" value="ECO:0007669"/>
    <property type="project" value="TreeGrafter"/>
</dbReference>
<dbReference type="PANTHER" id="PTHR11481:SF5">
    <property type="entry name" value="PLATELET ENDOTHELIAL CELL ADHESION MOLECULE"/>
    <property type="match status" value="1"/>
</dbReference>
<feature type="transmembrane region" description="Helical" evidence="18">
    <location>
        <begin position="585"/>
        <end position="605"/>
    </location>
</feature>
<evidence type="ECO:0000256" key="10">
    <source>
        <dbReference type="ARBA" id="ARBA00022949"/>
    </source>
</evidence>
<dbReference type="OrthoDB" id="9950534at2759"/>
<dbReference type="Pfam" id="PF13895">
    <property type="entry name" value="Ig_2"/>
    <property type="match status" value="2"/>
</dbReference>
<evidence type="ECO:0000313" key="22">
    <source>
        <dbReference type="Proteomes" id="UP000694397"/>
    </source>
</evidence>
<evidence type="ECO:0000256" key="1">
    <source>
        <dbReference type="ARBA" id="ARBA00004251"/>
    </source>
</evidence>
<dbReference type="GO" id="GO:0070161">
    <property type="term" value="C:anchoring junction"/>
    <property type="evidence" value="ECO:0007669"/>
    <property type="project" value="UniProtKB-SubCell"/>
</dbReference>
<feature type="compositionally biased region" description="Basic and acidic residues" evidence="17">
    <location>
        <begin position="645"/>
        <end position="654"/>
    </location>
</feature>
<dbReference type="SMART" id="SM00409">
    <property type="entry name" value="IG"/>
    <property type="match status" value="4"/>
</dbReference>
<dbReference type="GO" id="GO:0009897">
    <property type="term" value="C:external side of plasma membrane"/>
    <property type="evidence" value="ECO:0007669"/>
    <property type="project" value="TreeGrafter"/>
</dbReference>
<evidence type="ECO:0000256" key="5">
    <source>
        <dbReference type="ARBA" id="ARBA00022553"/>
    </source>
</evidence>
<evidence type="ECO:0000256" key="6">
    <source>
        <dbReference type="ARBA" id="ARBA00022692"/>
    </source>
</evidence>
<keyword evidence="14" id="KW-0325">Glycoprotein</keyword>
<dbReference type="InterPro" id="IPR036179">
    <property type="entry name" value="Ig-like_dom_sf"/>
</dbReference>
<evidence type="ECO:0000313" key="21">
    <source>
        <dbReference type="Ensembl" id="ENSSFOP00015005485.2"/>
    </source>
</evidence>
<keyword evidence="8" id="KW-0677">Repeat</keyword>
<dbReference type="Gene3D" id="2.60.40.10">
    <property type="entry name" value="Immunoglobulins"/>
    <property type="match status" value="4"/>
</dbReference>
<evidence type="ECO:0000256" key="4">
    <source>
        <dbReference type="ARBA" id="ARBA00022475"/>
    </source>
</evidence>
<name>A0A8C9UZ64_SCLFO</name>
<evidence type="ECO:0000256" key="19">
    <source>
        <dbReference type="SAM" id="SignalP"/>
    </source>
</evidence>
<keyword evidence="22" id="KW-1185">Reference proteome</keyword>
<dbReference type="InterPro" id="IPR050488">
    <property type="entry name" value="Ig_Fc_receptor"/>
</dbReference>
<feature type="domain" description="Ig-like" evidence="20">
    <location>
        <begin position="222"/>
        <end position="306"/>
    </location>
</feature>
<feature type="domain" description="Ig-like" evidence="20">
    <location>
        <begin position="495"/>
        <end position="576"/>
    </location>
</feature>
<dbReference type="Ensembl" id="ENSSFOT00015005575.2">
    <property type="protein sequence ID" value="ENSSFOP00015005485.2"/>
    <property type="gene ID" value="ENSSFOG00015003563.2"/>
</dbReference>
<evidence type="ECO:0000256" key="14">
    <source>
        <dbReference type="ARBA" id="ARBA00023180"/>
    </source>
</evidence>
<keyword evidence="4" id="KW-1003">Cell membrane</keyword>
<comment type="subcellular location">
    <subcellularLocation>
        <location evidence="2">Cell junction</location>
    </subcellularLocation>
    <subcellularLocation>
        <location evidence="1">Cell membrane</location>
        <topology evidence="1">Single-pass type I membrane protein</topology>
    </subcellularLocation>
    <subcellularLocation>
        <location evidence="3">Membrane raft</location>
    </subcellularLocation>
</comment>
<gene>
    <name evidence="21" type="primary">pecam1a</name>
</gene>
<reference evidence="21" key="2">
    <citation type="submission" date="2025-08" db="UniProtKB">
        <authorList>
            <consortium name="Ensembl"/>
        </authorList>
    </citation>
    <scope>IDENTIFICATION</scope>
</reference>
<evidence type="ECO:0000256" key="8">
    <source>
        <dbReference type="ARBA" id="ARBA00022737"/>
    </source>
</evidence>
<keyword evidence="7 19" id="KW-0732">Signal</keyword>
<keyword evidence="15" id="KW-0393">Immunoglobulin domain</keyword>